<sequence length="48" mass="5288">MEVAGRYQPRHDDIASTAVFYLDRPLPRARSCPTPTILKWASLAGGSD</sequence>
<comment type="caution">
    <text evidence="1">The sequence shown here is derived from an EMBL/GenBank/DDBJ whole genome shotgun (WGS) entry which is preliminary data.</text>
</comment>
<dbReference type="PATRIC" id="fig|1299334.3.peg.5358"/>
<protein>
    <submittedName>
        <fullName evidence="1">Uncharacterized protein</fullName>
    </submittedName>
</protein>
<gene>
    <name evidence="1" type="ORF">I553_1721</name>
</gene>
<reference evidence="1" key="1">
    <citation type="submission" date="2014-01" db="EMBL/GenBank/DDBJ databases">
        <authorList>
            <person name="Brown-Elliot B."/>
            <person name="Wallace R."/>
            <person name="Lenaerts A."/>
            <person name="Ordway D."/>
            <person name="DeGroote M.A."/>
            <person name="Parker T."/>
            <person name="Sizemore C."/>
            <person name="Tallon L.J."/>
            <person name="Sadzewicz L.K."/>
            <person name="Sengamalay N."/>
            <person name="Fraser C.M."/>
            <person name="Hine E."/>
            <person name="Shefchek K.A."/>
            <person name="Das S.P."/>
            <person name="Tettelin H."/>
        </authorList>
    </citation>
    <scope>NUCLEOTIDE SEQUENCE [LARGE SCALE GENOMIC DNA]</scope>
    <source>
        <strain evidence="1">4042</strain>
    </source>
</reference>
<organism evidence="1">
    <name type="scientific">Mycobacterium xenopi 4042</name>
    <dbReference type="NCBI Taxonomy" id="1299334"/>
    <lineage>
        <taxon>Bacteria</taxon>
        <taxon>Bacillati</taxon>
        <taxon>Actinomycetota</taxon>
        <taxon>Actinomycetes</taxon>
        <taxon>Mycobacteriales</taxon>
        <taxon>Mycobacteriaceae</taxon>
        <taxon>Mycobacterium</taxon>
    </lineage>
</organism>
<proteinExistence type="predicted"/>
<dbReference type="AlphaFoldDB" id="X8AQE7"/>
<accession>X8AQE7</accession>
<evidence type="ECO:0000313" key="1">
    <source>
        <dbReference type="EMBL" id="EUA33040.1"/>
    </source>
</evidence>
<dbReference type="EMBL" id="JAOB01000049">
    <property type="protein sequence ID" value="EUA33040.1"/>
    <property type="molecule type" value="Genomic_DNA"/>
</dbReference>
<name>X8AQE7_MYCXE</name>